<dbReference type="Gene3D" id="3.30.559.10">
    <property type="entry name" value="Chloramphenicol acetyltransferase-like domain"/>
    <property type="match status" value="1"/>
</dbReference>
<dbReference type="EMBL" id="CATQJA010002664">
    <property type="protein sequence ID" value="CAJ0582216.1"/>
    <property type="molecule type" value="Genomic_DNA"/>
</dbReference>
<keyword evidence="6" id="KW-1133">Transmembrane helix</keyword>
<dbReference type="SUPFAM" id="SSF52777">
    <property type="entry name" value="CoA-dependent acyltransferases"/>
    <property type="match status" value="2"/>
</dbReference>
<evidence type="ECO:0000256" key="4">
    <source>
        <dbReference type="ARBA" id="ARBA00022692"/>
    </source>
</evidence>
<dbReference type="GO" id="GO:0005739">
    <property type="term" value="C:mitochondrion"/>
    <property type="evidence" value="ECO:0007669"/>
    <property type="project" value="TreeGrafter"/>
</dbReference>
<keyword evidence="9" id="KW-0012">Acyltransferase</keyword>
<dbReference type="Gene3D" id="3.30.559.70">
    <property type="entry name" value="Choline/Carnitine o-acyltransferase, domain 2"/>
    <property type="match status" value="1"/>
</dbReference>
<feature type="domain" description="Choline/carnitine acyltransferase" evidence="11">
    <location>
        <begin position="157"/>
        <end position="743"/>
    </location>
</feature>
<evidence type="ECO:0000256" key="1">
    <source>
        <dbReference type="ARBA" id="ARBA00004141"/>
    </source>
</evidence>
<organism evidence="12 13">
    <name type="scientific">Mesorhabditis spiculigera</name>
    <dbReference type="NCBI Taxonomy" id="96644"/>
    <lineage>
        <taxon>Eukaryota</taxon>
        <taxon>Metazoa</taxon>
        <taxon>Ecdysozoa</taxon>
        <taxon>Nematoda</taxon>
        <taxon>Chromadorea</taxon>
        <taxon>Rhabditida</taxon>
        <taxon>Rhabditina</taxon>
        <taxon>Rhabditomorpha</taxon>
        <taxon>Rhabditoidea</taxon>
        <taxon>Rhabditidae</taxon>
        <taxon>Mesorhabditinae</taxon>
        <taxon>Mesorhabditis</taxon>
    </lineage>
</organism>
<dbReference type="InterPro" id="IPR042231">
    <property type="entry name" value="Cho/carn_acyl_trans_2"/>
</dbReference>
<evidence type="ECO:0000256" key="9">
    <source>
        <dbReference type="ARBA" id="ARBA00023315"/>
    </source>
</evidence>
<evidence type="ECO:0000256" key="7">
    <source>
        <dbReference type="ARBA" id="ARBA00023098"/>
    </source>
</evidence>
<keyword evidence="7" id="KW-0443">Lipid metabolism</keyword>
<dbReference type="GO" id="GO:0006631">
    <property type="term" value="P:fatty acid metabolic process"/>
    <property type="evidence" value="ECO:0007669"/>
    <property type="project" value="UniProtKB-KW"/>
</dbReference>
<dbReference type="InterPro" id="IPR023213">
    <property type="entry name" value="CAT-like_dom_sf"/>
</dbReference>
<protein>
    <recommendedName>
        <fullName evidence="11">Choline/carnitine acyltransferase domain-containing protein</fullName>
    </recommendedName>
</protein>
<dbReference type="PROSITE" id="PS00439">
    <property type="entry name" value="ACYLTRANSF_C_1"/>
    <property type="match status" value="1"/>
</dbReference>
<proteinExistence type="inferred from homology"/>
<feature type="non-terminal residue" evidence="12">
    <location>
        <position position="754"/>
    </location>
</feature>
<name>A0AA36D7I3_9BILA</name>
<keyword evidence="5" id="KW-0276">Fatty acid metabolism</keyword>
<dbReference type="Proteomes" id="UP001177023">
    <property type="component" value="Unassembled WGS sequence"/>
</dbReference>
<dbReference type="InterPro" id="IPR039551">
    <property type="entry name" value="Cho/carn_acyl_trans"/>
</dbReference>
<feature type="active site" description="Proton acceptor" evidence="10">
    <location>
        <position position="454"/>
    </location>
</feature>
<keyword evidence="3" id="KW-0808">Transferase</keyword>
<reference evidence="12" key="1">
    <citation type="submission" date="2023-06" db="EMBL/GenBank/DDBJ databases">
        <authorList>
            <person name="Delattre M."/>
        </authorList>
    </citation>
    <scope>NUCLEOTIDE SEQUENCE</scope>
    <source>
        <strain evidence="12">AF72</strain>
    </source>
</reference>
<dbReference type="AlphaFoldDB" id="A0AA36D7I3"/>
<dbReference type="PANTHER" id="PTHR22589">
    <property type="entry name" value="CARNITINE O-ACYLTRANSFERASE"/>
    <property type="match status" value="1"/>
</dbReference>
<evidence type="ECO:0000259" key="11">
    <source>
        <dbReference type="Pfam" id="PF00755"/>
    </source>
</evidence>
<dbReference type="PANTHER" id="PTHR22589:SF99">
    <property type="entry name" value="CHOLINE_CARNITINE ACYLTRANSFERASE DOMAIN-CONTAINING PROTEIN"/>
    <property type="match status" value="1"/>
</dbReference>
<sequence>MTGADGGKSSKVDRVVPPFPLYTHFPSGIEQFSYRLYNSIENRLWPIRPVYYGVATGAVAAYHWRNSNNLIIGLLPKSTSPFLEALKVGAVSIITAYAPVFLIRRFLKYFYFSYKGFLFDNPKKPSAATRFWGVIRALLSFSPPRLQSCEQLLPKQPVPDLKASVAKYLESIRYIVSEEEFTRISQEANVFLKNEGRKLQLYAKLYNLFTTNYISDFWRKYVYLYGRDPLLINSSVAHVDLFRDSPALMAVRAAHVVAIEMLSHLAIDRQNYKPLGDGLVCACHYDYMYAVNRVPGEEIDHLVDYGISKHVAVLVKGNIYRVQFCDANRRLYTLDELTKIFDELFTRAAQEEETGPLAHICALTSDNRTKWNENRIKFFLRNQKNKEALEIIESALFFFVIEDTEGYDYQASNPGALDAFMKGMLTGNGSNRWADKSLNYIMNKNTRCGGTTEHSIADGSEFDHIMENFVYMDTKVFKYPPLEEQEKMLSGGRFAKEEGLMLAEKLDLVLVNAEMSEEISRCHLSAINAGANVDMACLIYREWGKGRIKKCGCSPDAFVQMALQLAVYRDQGRFVFTYEPASVRFYRNSRTETLRTVGEESCKFVLAMQDQTIEKSEKIRLLRKACERHVNKNKECMIGQGIDRHLFVLYVLSKGTGIASPFLETVFSQKWFLSTSHVPNVTNQNDEDTDADFSWLGACFGAVTTDGYGVCYRFAGNHSICAHITSYHSASNTDSHRFQRTLVDALNEMAELFE</sequence>
<dbReference type="FunFam" id="3.30.559.10:FF:000002">
    <property type="entry name" value="carnitine O-palmitoyltransferase 1, liver isoform"/>
    <property type="match status" value="1"/>
</dbReference>
<comment type="subcellular location">
    <subcellularLocation>
        <location evidence="1">Membrane</location>
        <topology evidence="1">Multi-pass membrane protein</topology>
    </subcellularLocation>
</comment>
<gene>
    <name evidence="12" type="ORF">MSPICULIGERA_LOCUS20356</name>
</gene>
<evidence type="ECO:0000256" key="2">
    <source>
        <dbReference type="ARBA" id="ARBA00005232"/>
    </source>
</evidence>
<dbReference type="GO" id="GO:0009437">
    <property type="term" value="P:carnitine metabolic process"/>
    <property type="evidence" value="ECO:0007669"/>
    <property type="project" value="TreeGrafter"/>
</dbReference>
<dbReference type="Pfam" id="PF00755">
    <property type="entry name" value="Carn_acyltransf"/>
    <property type="match status" value="1"/>
</dbReference>
<keyword evidence="13" id="KW-1185">Reference proteome</keyword>
<keyword evidence="4" id="KW-0812">Transmembrane</keyword>
<evidence type="ECO:0000313" key="13">
    <source>
        <dbReference type="Proteomes" id="UP001177023"/>
    </source>
</evidence>
<dbReference type="GO" id="GO:0004095">
    <property type="term" value="F:carnitine O-palmitoyltransferase activity"/>
    <property type="evidence" value="ECO:0007669"/>
    <property type="project" value="TreeGrafter"/>
</dbReference>
<evidence type="ECO:0000256" key="3">
    <source>
        <dbReference type="ARBA" id="ARBA00022679"/>
    </source>
</evidence>
<evidence type="ECO:0000256" key="6">
    <source>
        <dbReference type="ARBA" id="ARBA00022989"/>
    </source>
</evidence>
<accession>A0AA36D7I3</accession>
<comment type="caution">
    <text evidence="12">The sequence shown here is derived from an EMBL/GenBank/DDBJ whole genome shotgun (WGS) entry which is preliminary data.</text>
</comment>
<evidence type="ECO:0000256" key="8">
    <source>
        <dbReference type="ARBA" id="ARBA00023136"/>
    </source>
</evidence>
<keyword evidence="8" id="KW-0472">Membrane</keyword>
<dbReference type="GO" id="GO:0016020">
    <property type="term" value="C:membrane"/>
    <property type="evidence" value="ECO:0007669"/>
    <property type="project" value="UniProtKB-SubCell"/>
</dbReference>
<evidence type="ECO:0000256" key="10">
    <source>
        <dbReference type="PIRSR" id="PIRSR600542-1"/>
    </source>
</evidence>
<evidence type="ECO:0000256" key="5">
    <source>
        <dbReference type="ARBA" id="ARBA00022832"/>
    </source>
</evidence>
<evidence type="ECO:0000313" key="12">
    <source>
        <dbReference type="EMBL" id="CAJ0582216.1"/>
    </source>
</evidence>
<dbReference type="InterPro" id="IPR000542">
    <property type="entry name" value="Carn_acyl_trans"/>
</dbReference>
<comment type="similarity">
    <text evidence="2">Belongs to the carnitine/choline acetyltransferase family.</text>
</comment>